<dbReference type="Proteomes" id="UP000551758">
    <property type="component" value="Unassembled WGS sequence"/>
</dbReference>
<evidence type="ECO:0000313" key="1">
    <source>
        <dbReference type="EMBL" id="KAF5926341.1"/>
    </source>
</evidence>
<organism evidence="1 2">
    <name type="scientific">Diceros bicornis minor</name>
    <name type="common">South-central black rhinoceros</name>
    <dbReference type="NCBI Taxonomy" id="77932"/>
    <lineage>
        <taxon>Eukaryota</taxon>
        <taxon>Metazoa</taxon>
        <taxon>Chordata</taxon>
        <taxon>Craniata</taxon>
        <taxon>Vertebrata</taxon>
        <taxon>Euteleostomi</taxon>
        <taxon>Mammalia</taxon>
        <taxon>Eutheria</taxon>
        <taxon>Laurasiatheria</taxon>
        <taxon>Perissodactyla</taxon>
        <taxon>Rhinocerotidae</taxon>
        <taxon>Diceros</taxon>
    </lineage>
</organism>
<sequence length="168" mass="19112">MPWACLISPWRNCSNSCTRENVLYSNRHQSLRATLSRSTKENKNRIHVLLLSKFIKLSIHNHEKQLHLKLATGCSFTCSYARNLFSYWKTFFGSLLRTAVEGYASMQTIPSGDTMDIPVFETEARSSCLNNWRGASLRLVQGLPRAQKHCPLLKNLKAHLATVGFDVL</sequence>
<gene>
    <name evidence="1" type="ORF">HPG69_011472</name>
</gene>
<name>A0A7J7FEG6_DICBM</name>
<reference evidence="1 2" key="1">
    <citation type="journal article" date="2020" name="Mol. Biol. Evol.">
        <title>Interspecific Gene Flow and the Evolution of Specialization in Black and White Rhinoceros.</title>
        <authorList>
            <person name="Moodley Y."/>
            <person name="Westbury M.V."/>
            <person name="Russo I.M."/>
            <person name="Gopalakrishnan S."/>
            <person name="Rakotoarivelo A."/>
            <person name="Olsen R.A."/>
            <person name="Prost S."/>
            <person name="Tunstall T."/>
            <person name="Ryder O.A."/>
            <person name="Dalen L."/>
            <person name="Bruford M.W."/>
        </authorList>
    </citation>
    <scope>NUCLEOTIDE SEQUENCE [LARGE SCALE GENOMIC DNA]</scope>
    <source>
        <strain evidence="1">SBR-YM</strain>
        <tissue evidence="1">Skin</tissue>
    </source>
</reference>
<dbReference type="AlphaFoldDB" id="A0A7J7FEG6"/>
<proteinExistence type="predicted"/>
<dbReference type="EMBL" id="JACDTQ010000773">
    <property type="protein sequence ID" value="KAF5926341.1"/>
    <property type="molecule type" value="Genomic_DNA"/>
</dbReference>
<protein>
    <submittedName>
        <fullName evidence="1">Uncharacterized protein</fullName>
    </submittedName>
</protein>
<evidence type="ECO:0000313" key="2">
    <source>
        <dbReference type="Proteomes" id="UP000551758"/>
    </source>
</evidence>
<comment type="caution">
    <text evidence="1">The sequence shown here is derived from an EMBL/GenBank/DDBJ whole genome shotgun (WGS) entry which is preliminary data.</text>
</comment>
<accession>A0A7J7FEG6</accession>
<keyword evidence="2" id="KW-1185">Reference proteome</keyword>